<dbReference type="PANTHER" id="PTHR35849:SF1">
    <property type="entry name" value="INTERMEMBRANE PHOSPHOLIPID TRANSPORT SYSTEM BINDING PROTEIN MLAB"/>
    <property type="match status" value="1"/>
</dbReference>
<evidence type="ECO:0000313" key="2">
    <source>
        <dbReference type="EMBL" id="QGA64322.1"/>
    </source>
</evidence>
<dbReference type="InterPro" id="IPR052746">
    <property type="entry name" value="MlaB_ABC_Transporter"/>
</dbReference>
<dbReference type="Pfam" id="PF13466">
    <property type="entry name" value="STAS_2"/>
    <property type="match status" value="1"/>
</dbReference>
<dbReference type="PANTHER" id="PTHR35849">
    <property type="entry name" value="BLR2341 PROTEIN"/>
    <property type="match status" value="1"/>
</dbReference>
<dbReference type="SUPFAM" id="SSF52091">
    <property type="entry name" value="SpoIIaa-like"/>
    <property type="match status" value="1"/>
</dbReference>
<dbReference type="EMBL" id="CP045699">
    <property type="protein sequence ID" value="QGA64322.1"/>
    <property type="molecule type" value="Genomic_DNA"/>
</dbReference>
<dbReference type="Proteomes" id="UP000348942">
    <property type="component" value="Chromosome 1"/>
</dbReference>
<evidence type="ECO:0000259" key="1">
    <source>
        <dbReference type="PROSITE" id="PS50801"/>
    </source>
</evidence>
<keyword evidence="3" id="KW-1185">Reference proteome</keyword>
<dbReference type="AlphaFoldDB" id="A0A5Q0TAZ9"/>
<name>A0A5Q0TAZ9_9VIBR</name>
<dbReference type="PROSITE" id="PS50801">
    <property type="entry name" value="STAS"/>
    <property type="match status" value="1"/>
</dbReference>
<dbReference type="CDD" id="cd07043">
    <property type="entry name" value="STAS_anti-anti-sigma_factors"/>
    <property type="match status" value="1"/>
</dbReference>
<dbReference type="InterPro" id="IPR058548">
    <property type="entry name" value="MlaB-like_STAS"/>
</dbReference>
<dbReference type="InterPro" id="IPR002645">
    <property type="entry name" value="STAS_dom"/>
</dbReference>
<accession>A0A5Q0TAZ9</accession>
<evidence type="ECO:0000313" key="3">
    <source>
        <dbReference type="Proteomes" id="UP000348942"/>
    </source>
</evidence>
<dbReference type="InterPro" id="IPR036513">
    <property type="entry name" value="STAS_dom_sf"/>
</dbReference>
<dbReference type="RefSeq" id="WP_153446188.1">
    <property type="nucleotide sequence ID" value="NZ_CP045699.1"/>
</dbReference>
<organism evidence="2 3">
    <name type="scientific">Vibrio algicola</name>
    <dbReference type="NCBI Taxonomy" id="2662262"/>
    <lineage>
        <taxon>Bacteria</taxon>
        <taxon>Pseudomonadati</taxon>
        <taxon>Pseudomonadota</taxon>
        <taxon>Gammaproteobacteria</taxon>
        <taxon>Vibrionales</taxon>
        <taxon>Vibrionaceae</taxon>
        <taxon>Vibrio</taxon>
    </lineage>
</organism>
<gene>
    <name evidence="2" type="ORF">GFB47_02105</name>
</gene>
<feature type="domain" description="STAS" evidence="1">
    <location>
        <begin position="16"/>
        <end position="105"/>
    </location>
</feature>
<dbReference type="Gene3D" id="3.30.750.24">
    <property type="entry name" value="STAS domain"/>
    <property type="match status" value="1"/>
</dbReference>
<protein>
    <submittedName>
        <fullName evidence="2">STAS domain-containing protein</fullName>
    </submittedName>
</protein>
<reference evidence="2 3" key="1">
    <citation type="submission" date="2019-10" db="EMBL/GenBank/DDBJ databases">
        <title>Vibrio sp. nov., isolated from Coralline algae surface.</title>
        <authorList>
            <person name="Geng Y."/>
            <person name="Zhang X."/>
        </authorList>
    </citation>
    <scope>NUCLEOTIDE SEQUENCE [LARGE SCALE GENOMIC DNA]</scope>
    <source>
        <strain evidence="2 3">SM1977</strain>
    </source>
</reference>
<sequence length="105" mass="12190">MNHPQWLPHDDHSASLSGELTRDHIPALWQQFQGWQPPNSSFQVCLKSVKRVDSAGMVMLIHLIEHAKRQNCHIMLTFMPEQLKTLFELSNIDDLFSQNIDSRLI</sequence>
<proteinExistence type="predicted"/>